<evidence type="ECO:0000313" key="4">
    <source>
        <dbReference type="Proteomes" id="UP000816034"/>
    </source>
</evidence>
<evidence type="ECO:0000256" key="1">
    <source>
        <dbReference type="SAM" id="Coils"/>
    </source>
</evidence>
<accession>A0AA88GR56</accession>
<dbReference type="RefSeq" id="XP_044548686.1">
    <property type="nucleotide sequence ID" value="XM_044694672.1"/>
</dbReference>
<dbReference type="Proteomes" id="UP000816034">
    <property type="component" value="Unassembled WGS sequence"/>
</dbReference>
<dbReference type="GeneID" id="68097429"/>
<dbReference type="InterPro" id="IPR050767">
    <property type="entry name" value="Sel1_AlgK"/>
</dbReference>
<reference evidence="3 4" key="1">
    <citation type="journal article" date="2018" name="BMC Genomics">
        <title>The genome of Naegleria lovaniensis, the basis for a comparative approach to unravel pathogenicity factors of the human pathogenic amoeba N. fowleri.</title>
        <authorList>
            <person name="Liechti N."/>
            <person name="Schurch N."/>
            <person name="Bruggmann R."/>
            <person name="Wittwer M."/>
        </authorList>
    </citation>
    <scope>NUCLEOTIDE SEQUENCE [LARGE SCALE GENOMIC DNA]</scope>
    <source>
        <strain evidence="3 4">ATCC 30569</strain>
    </source>
</reference>
<protein>
    <submittedName>
        <fullName evidence="3">Uncharacterized protein</fullName>
    </submittedName>
</protein>
<feature type="region of interest" description="Disordered" evidence="2">
    <location>
        <begin position="1"/>
        <end position="29"/>
    </location>
</feature>
<gene>
    <name evidence="3" type="ORF">C9374_004974</name>
</gene>
<keyword evidence="1" id="KW-0175">Coiled coil</keyword>
<dbReference type="AlphaFoldDB" id="A0AA88GR56"/>
<organism evidence="3 4">
    <name type="scientific">Naegleria lovaniensis</name>
    <name type="common">Amoeba</name>
    <dbReference type="NCBI Taxonomy" id="51637"/>
    <lineage>
        <taxon>Eukaryota</taxon>
        <taxon>Discoba</taxon>
        <taxon>Heterolobosea</taxon>
        <taxon>Tetramitia</taxon>
        <taxon>Eutetramitia</taxon>
        <taxon>Vahlkampfiidae</taxon>
        <taxon>Naegleria</taxon>
    </lineage>
</organism>
<feature type="region of interest" description="Disordered" evidence="2">
    <location>
        <begin position="123"/>
        <end position="146"/>
    </location>
</feature>
<comment type="caution">
    <text evidence="3">The sequence shown here is derived from an EMBL/GenBank/DDBJ whole genome shotgun (WGS) entry which is preliminary data.</text>
</comment>
<name>A0AA88GR56_NAELO</name>
<evidence type="ECO:0000256" key="2">
    <source>
        <dbReference type="SAM" id="MobiDB-lite"/>
    </source>
</evidence>
<dbReference type="PANTHER" id="PTHR11102:SF160">
    <property type="entry name" value="ERAD-ASSOCIATED E3 UBIQUITIN-PROTEIN LIGASE COMPONENT HRD3"/>
    <property type="match status" value="1"/>
</dbReference>
<dbReference type="Gene3D" id="1.25.40.10">
    <property type="entry name" value="Tetratricopeptide repeat domain"/>
    <property type="match status" value="1"/>
</dbReference>
<keyword evidence="4" id="KW-1185">Reference proteome</keyword>
<sequence>MHSRNKSRGGEAIQDNLTSTTSNPPLLQNVLPYLSPRSKLSFQHVDEELVSPPCSPRMSTAHFLVGLPSRSSPLSPSSPSRNRSFSCKESSAPRIFEAHDLYDFPLLNSHHFPSCNTSCHDENVPPSPMHDASKNRHSSFPRYSSSSMLRHSSRVFRKSHKKISSFMLHRRKAFEVFEEETLEFLHWRRWRKDIKETQCLGDGCENERPFCRFLWKQNREYIFVLIPIVRRDGDDVNMNDGRLELKVEIHEQRVKAFLQVREEDERFREEVLLDSSLSVTIHAKESNWGVIYNNYLFLELKKHDLNDDVHYPFSLPLKIEHKSNHVNAEVEYVLQPSEPPLHHEMHSEWFQYLVEDILECHKDYEKLKKDLILSSTGLHQFNLEEAALKYHQALEMPELSDAYIVYREAADLGHAQARYAFANLCLLESDNPFGIVRSEDQALHYLQLASFQNNYAKASVKIATMYLKGVGNERKDITKAKLFYVESIIQSGDAKPMLQLGNIYEEMASQTEDEIECKLLRKKAMSWYRLAVNRGFANACISASLLLHKCKKKDLAASMIFFKIGRVFSGSVDDTVAHRKDKLASIEESDSLYIPHYSPRKTIRSVKSVVCLKRPQPLRLEQSSTHNNSKHNEEREDMVDLIGYTPIDSSKFHLPGGEVLLKNQVKTLQVDKLALETKIQEITDRYEKIVASMKIEINNLRAELEKSKSENESYAREMKAITTMREAFQQQELRIAIHHALLSLKIRANVNIELPPLVDRAVEENVKMEEISSWFKRQTGR</sequence>
<dbReference type="PANTHER" id="PTHR11102">
    <property type="entry name" value="SEL-1-LIKE PROTEIN"/>
    <property type="match status" value="1"/>
</dbReference>
<feature type="coiled-coil region" evidence="1">
    <location>
        <begin position="665"/>
        <end position="717"/>
    </location>
</feature>
<feature type="compositionally biased region" description="Polar residues" evidence="2">
    <location>
        <begin position="15"/>
        <end position="26"/>
    </location>
</feature>
<dbReference type="EMBL" id="PYSW02000022">
    <property type="protein sequence ID" value="KAG2383007.1"/>
    <property type="molecule type" value="Genomic_DNA"/>
</dbReference>
<dbReference type="SUPFAM" id="SSF81901">
    <property type="entry name" value="HCP-like"/>
    <property type="match status" value="1"/>
</dbReference>
<proteinExistence type="predicted"/>
<evidence type="ECO:0000313" key="3">
    <source>
        <dbReference type="EMBL" id="KAG2383007.1"/>
    </source>
</evidence>
<dbReference type="InterPro" id="IPR011990">
    <property type="entry name" value="TPR-like_helical_dom_sf"/>
</dbReference>